<evidence type="ECO:0000259" key="6">
    <source>
        <dbReference type="Pfam" id="PF13193"/>
    </source>
</evidence>
<organism evidence="7 8">
    <name type="scientific">Apiospora arundinis</name>
    <dbReference type="NCBI Taxonomy" id="335852"/>
    <lineage>
        <taxon>Eukaryota</taxon>
        <taxon>Fungi</taxon>
        <taxon>Dikarya</taxon>
        <taxon>Ascomycota</taxon>
        <taxon>Pezizomycotina</taxon>
        <taxon>Sordariomycetes</taxon>
        <taxon>Xylariomycetidae</taxon>
        <taxon>Amphisphaeriales</taxon>
        <taxon>Apiosporaceae</taxon>
        <taxon>Apiospora</taxon>
    </lineage>
</organism>
<dbReference type="InterPro" id="IPR000873">
    <property type="entry name" value="AMP-dep_synth/lig_dom"/>
</dbReference>
<comment type="similarity">
    <text evidence="1">Belongs to the ATP-dependent AMP-binding enzyme family.</text>
</comment>
<keyword evidence="3" id="KW-0547">Nucleotide-binding</keyword>
<comment type="caution">
    <text evidence="7">The sequence shown here is derived from an EMBL/GenBank/DDBJ whole genome shotgun (WGS) entry which is preliminary data.</text>
</comment>
<dbReference type="Pfam" id="PF00501">
    <property type="entry name" value="AMP-binding"/>
    <property type="match status" value="1"/>
</dbReference>
<dbReference type="InterPro" id="IPR045851">
    <property type="entry name" value="AMP-bd_C_sf"/>
</dbReference>
<dbReference type="EMBL" id="JAPCWZ010000007">
    <property type="protein sequence ID" value="KAK8856680.1"/>
    <property type="molecule type" value="Genomic_DNA"/>
</dbReference>
<evidence type="ECO:0008006" key="9">
    <source>
        <dbReference type="Google" id="ProtNLM"/>
    </source>
</evidence>
<reference evidence="7 8" key="1">
    <citation type="journal article" date="2024" name="IMA Fungus">
        <title>Apiospora arundinis, a panoply of carbohydrate-active enzymes and secondary metabolites.</title>
        <authorList>
            <person name="Sorensen T."/>
            <person name="Petersen C."/>
            <person name="Muurmann A.T."/>
            <person name="Christiansen J.V."/>
            <person name="Brundto M.L."/>
            <person name="Overgaard C.K."/>
            <person name="Boysen A.T."/>
            <person name="Wollenberg R.D."/>
            <person name="Larsen T.O."/>
            <person name="Sorensen J.L."/>
            <person name="Nielsen K.L."/>
            <person name="Sondergaard T.E."/>
        </authorList>
    </citation>
    <scope>NUCLEOTIDE SEQUENCE [LARGE SCALE GENOMIC DNA]</scope>
    <source>
        <strain evidence="7 8">AAU 773</strain>
    </source>
</reference>
<dbReference type="PANTHER" id="PTHR43107:SF15">
    <property type="entry name" value="FATTY ACID TRANSPORT PROTEIN 3, ISOFORM A"/>
    <property type="match status" value="1"/>
</dbReference>
<feature type="domain" description="AMP-binding enzyme C-terminal" evidence="6">
    <location>
        <begin position="499"/>
        <end position="578"/>
    </location>
</feature>
<protein>
    <recommendedName>
        <fullName evidence="9">Fatty acid transporter protein</fullName>
    </recommendedName>
</protein>
<dbReference type="Gene3D" id="3.30.300.30">
    <property type="match status" value="1"/>
</dbReference>
<keyword evidence="2" id="KW-0436">Ligase</keyword>
<evidence type="ECO:0000256" key="2">
    <source>
        <dbReference type="ARBA" id="ARBA00022598"/>
    </source>
</evidence>
<gene>
    <name evidence="7" type="ORF">PGQ11_012592</name>
</gene>
<name>A0ABR2I2X3_9PEZI</name>
<evidence type="ECO:0000256" key="1">
    <source>
        <dbReference type="ARBA" id="ARBA00006432"/>
    </source>
</evidence>
<dbReference type="InterPro" id="IPR025110">
    <property type="entry name" value="AMP-bd_C"/>
</dbReference>
<keyword evidence="8" id="KW-1185">Reference proteome</keyword>
<evidence type="ECO:0000256" key="3">
    <source>
        <dbReference type="ARBA" id="ARBA00022741"/>
    </source>
</evidence>
<dbReference type="Gene3D" id="3.40.50.12780">
    <property type="entry name" value="N-terminal domain of ligase-like"/>
    <property type="match status" value="1"/>
</dbReference>
<dbReference type="PROSITE" id="PS00455">
    <property type="entry name" value="AMP_BINDING"/>
    <property type="match status" value="1"/>
</dbReference>
<evidence type="ECO:0000313" key="8">
    <source>
        <dbReference type="Proteomes" id="UP001390339"/>
    </source>
</evidence>
<sequence length="636" mass="70432">MSLTGAGAGAAIGTAAVAAYLDGKYHIRQDLSKPSPYWRMLRALIFLKRKAWADKLTVYDMLEDHANSSAANNIFLIFEGREWTHAQFFHALAPIGNWLINDLGIKRGEVVAIDSGNCPEYLMLLFALNGIGACAALLNCNLTGKALVHCAKIAAARYVLTENGVRHLVDPVEQELAQSGIKAVHFDRQRIEGLPDIGPIPRSRRQNLDPTDPAVLLYTSGTTGLPKAVATSRMHQLGITQGGFANNIQTRPGDRMYTCLPLYHGAGYGLCVLNCIGSGATIVLSRKFSHKTFWPEVHQSNATHIQYVGELCRYLVNAPPGPLDKGHKVRMAWGNGMRPDVWEPFRERFGIECINELYAASDGAGFLANANRGDFTRSAIAVRGPLWHMRNRGFEARVLIDPETQDILRGPDGFAIRAKTGEAGETINWADPKNPATASPYYNNPEATSKRYVSDVFKKGDKWFRSGDLMRLDSEGRLYFVDRLGDTFRWHSENVSTNEVSDVVGEFPQIAETNVYGVLVPRMDGRAGCAAVVVRDEGTAADVDWRALAAHCRERMPKYAVPLFVRVVKQLEYTGNMKIKKEGLRSEGVDLDVMEENAKAQGKEPDPMFWLPPGAEAYVPFRQKDLQELRGGRVKL</sequence>
<dbReference type="SUPFAM" id="SSF56801">
    <property type="entry name" value="Acetyl-CoA synthetase-like"/>
    <property type="match status" value="1"/>
</dbReference>
<dbReference type="InterPro" id="IPR042099">
    <property type="entry name" value="ANL_N_sf"/>
</dbReference>
<feature type="domain" description="AMP-dependent synthetase/ligase" evidence="5">
    <location>
        <begin position="63"/>
        <end position="382"/>
    </location>
</feature>
<dbReference type="Proteomes" id="UP001390339">
    <property type="component" value="Unassembled WGS sequence"/>
</dbReference>
<dbReference type="InterPro" id="IPR020845">
    <property type="entry name" value="AMP-binding_CS"/>
</dbReference>
<evidence type="ECO:0000313" key="7">
    <source>
        <dbReference type="EMBL" id="KAK8856680.1"/>
    </source>
</evidence>
<proteinExistence type="inferred from homology"/>
<keyword evidence="4" id="KW-0067">ATP-binding</keyword>
<dbReference type="Pfam" id="PF13193">
    <property type="entry name" value="AMP-binding_C"/>
    <property type="match status" value="1"/>
</dbReference>
<dbReference type="PANTHER" id="PTHR43107">
    <property type="entry name" value="LONG-CHAIN FATTY ACID TRANSPORT PROTEIN"/>
    <property type="match status" value="1"/>
</dbReference>
<evidence type="ECO:0000259" key="5">
    <source>
        <dbReference type="Pfam" id="PF00501"/>
    </source>
</evidence>
<evidence type="ECO:0000256" key="4">
    <source>
        <dbReference type="ARBA" id="ARBA00022840"/>
    </source>
</evidence>
<accession>A0ABR2I2X3</accession>